<keyword evidence="1" id="KW-0812">Transmembrane</keyword>
<evidence type="ECO:0000313" key="3">
    <source>
        <dbReference type="Proteomes" id="UP000094527"/>
    </source>
</evidence>
<dbReference type="Proteomes" id="UP000094527">
    <property type="component" value="Unassembled WGS sequence"/>
</dbReference>
<accession>A0A1D2NCQ8</accession>
<evidence type="ECO:0000313" key="2">
    <source>
        <dbReference type="EMBL" id="ODN03047.1"/>
    </source>
</evidence>
<gene>
    <name evidence="2" type="ORF">Ocin01_03625</name>
</gene>
<keyword evidence="3" id="KW-1185">Reference proteome</keyword>
<evidence type="ECO:0008006" key="4">
    <source>
        <dbReference type="Google" id="ProtNLM"/>
    </source>
</evidence>
<dbReference type="AlphaFoldDB" id="A0A1D2NCQ8"/>
<keyword evidence="1" id="KW-1133">Transmembrane helix</keyword>
<dbReference type="EMBL" id="LJIJ01000088">
    <property type="protein sequence ID" value="ODN03047.1"/>
    <property type="molecule type" value="Genomic_DNA"/>
</dbReference>
<dbReference type="OMA" id="FGANHEE"/>
<proteinExistence type="predicted"/>
<reference evidence="2 3" key="1">
    <citation type="journal article" date="2016" name="Genome Biol. Evol.">
        <title>Gene Family Evolution Reflects Adaptation to Soil Environmental Stressors in the Genome of the Collembolan Orchesella cincta.</title>
        <authorList>
            <person name="Faddeeva-Vakhrusheva A."/>
            <person name="Derks M.F."/>
            <person name="Anvar S.Y."/>
            <person name="Agamennone V."/>
            <person name="Suring W."/>
            <person name="Smit S."/>
            <person name="van Straalen N.M."/>
            <person name="Roelofs D."/>
        </authorList>
    </citation>
    <scope>NUCLEOTIDE SEQUENCE [LARGE SCALE GENOMIC DNA]</scope>
    <source>
        <tissue evidence="2">Mixed pool</tissue>
    </source>
</reference>
<name>A0A1D2NCQ8_ORCCI</name>
<feature type="transmembrane region" description="Helical" evidence="1">
    <location>
        <begin position="354"/>
        <end position="374"/>
    </location>
</feature>
<protein>
    <recommendedName>
        <fullName evidence="4">Gustatory receptor</fullName>
    </recommendedName>
</protein>
<organism evidence="2 3">
    <name type="scientific">Orchesella cincta</name>
    <name type="common">Springtail</name>
    <name type="synonym">Podura cincta</name>
    <dbReference type="NCBI Taxonomy" id="48709"/>
    <lineage>
        <taxon>Eukaryota</taxon>
        <taxon>Metazoa</taxon>
        <taxon>Ecdysozoa</taxon>
        <taxon>Arthropoda</taxon>
        <taxon>Hexapoda</taxon>
        <taxon>Collembola</taxon>
        <taxon>Entomobryomorpha</taxon>
        <taxon>Entomobryoidea</taxon>
        <taxon>Orchesellidae</taxon>
        <taxon>Orchesellinae</taxon>
        <taxon>Orchesella</taxon>
    </lineage>
</organism>
<sequence>MMSYFFVSMISSASANAKADTLKDELLRWRAKDSSAHNREDFMILQMELSASNTIGLKGLNYFTATYPFLGVLSPDQNPLQFLNFAENTINLVYAFAWTYALNFKLRDFRILLDLCQKHHRAMTAGSVGCQQSVWKSTLGWQFRVWLYFMIYGFIEEYYSEISANLSGAKVGLTFLPKSVRTCWFVFICYGRAVGESASVLLFSFGWLLKILCEDLKKEILENRTSYANIMERYLDIKAINERINSISETVVLSFCIGSIPFVSDAMMSLSITKPLFSLTFLFSVNNTIISMIGSAGANEKAAELKHALILRTNNKNLPVDENKDDMLRVSILISEFSTPSIGLRGMSFFTVTYGILGMMLSQCVVYALIILQLKLGGATSSMKN</sequence>
<keyword evidence="1" id="KW-0472">Membrane</keyword>
<evidence type="ECO:0000256" key="1">
    <source>
        <dbReference type="SAM" id="Phobius"/>
    </source>
</evidence>
<comment type="caution">
    <text evidence="2">The sequence shown here is derived from an EMBL/GenBank/DDBJ whole genome shotgun (WGS) entry which is preliminary data.</text>
</comment>